<keyword evidence="3" id="KW-0472">Membrane</keyword>
<feature type="transmembrane region" description="Helical" evidence="3">
    <location>
        <begin position="238"/>
        <end position="261"/>
    </location>
</feature>
<evidence type="ECO:0000256" key="1">
    <source>
        <dbReference type="ARBA" id="ARBA00006484"/>
    </source>
</evidence>
<dbReference type="AlphaFoldDB" id="A0A9Q2IR44"/>
<keyword evidence="3" id="KW-1133">Transmembrane helix</keyword>
<evidence type="ECO:0000256" key="2">
    <source>
        <dbReference type="ARBA" id="ARBA00023002"/>
    </source>
</evidence>
<dbReference type="PANTHER" id="PTHR44196:SF1">
    <property type="entry name" value="DEHYDROGENASE_REDUCTASE SDR FAMILY MEMBER 7B"/>
    <property type="match status" value="1"/>
</dbReference>
<name>A0A9Q2IR44_GLUJA</name>
<dbReference type="GO" id="GO:0016020">
    <property type="term" value="C:membrane"/>
    <property type="evidence" value="ECO:0007669"/>
    <property type="project" value="TreeGrafter"/>
</dbReference>
<dbReference type="InterPro" id="IPR036291">
    <property type="entry name" value="NAD(P)-bd_dom_sf"/>
</dbReference>
<dbReference type="GO" id="GO:0016491">
    <property type="term" value="F:oxidoreductase activity"/>
    <property type="evidence" value="ECO:0007669"/>
    <property type="project" value="UniProtKB-KW"/>
</dbReference>
<evidence type="ECO:0000313" key="5">
    <source>
        <dbReference type="Proteomes" id="UP000661006"/>
    </source>
</evidence>
<accession>A0A9Q2IR44</accession>
<organism evidence="4 5">
    <name type="scientific">Gluconobacter japonicus</name>
    <dbReference type="NCBI Taxonomy" id="376620"/>
    <lineage>
        <taxon>Bacteria</taxon>
        <taxon>Pseudomonadati</taxon>
        <taxon>Pseudomonadota</taxon>
        <taxon>Alphaproteobacteria</taxon>
        <taxon>Acetobacterales</taxon>
        <taxon>Acetobacteraceae</taxon>
        <taxon>Gluconobacter</taxon>
    </lineage>
</organism>
<dbReference type="SUPFAM" id="SSF51735">
    <property type="entry name" value="NAD(P)-binding Rossmann-fold domains"/>
    <property type="match status" value="1"/>
</dbReference>
<sequence>MFHSLQCASKTALNGSRTAIVTGVSGGIGVIVAQTLLDQGYHVVGLSRTHPEIVHEAFTFVPFDASETVKLEQVCEDIARNFVSVPVLIHCAAIITPTNVEAIGTDDVLRQISVNLTMPVVLTSKLLPSMAKGSRIVFVNSMAATMPLAGSSIYGATKAGLRNFALSLSQEVAHRGISVSSIFPGAVLTEMLRQEMASGGSVLNFVSCPATPCAVAREIVALINKPRLERFFPALDGVFGGLCMLMPGLLRILMPVLTYFGKRGYARAIRKNLFQNKA</sequence>
<gene>
    <name evidence="4" type="ORF">HKD32_08420</name>
</gene>
<keyword evidence="2" id="KW-0560">Oxidoreductase</keyword>
<dbReference type="InterPro" id="IPR020904">
    <property type="entry name" value="Sc_DH/Rdtase_CS"/>
</dbReference>
<comment type="caution">
    <text evidence="4">The sequence shown here is derived from an EMBL/GenBank/DDBJ whole genome shotgun (WGS) entry which is preliminary data.</text>
</comment>
<comment type="similarity">
    <text evidence="1">Belongs to the short-chain dehydrogenases/reductases (SDR) family.</text>
</comment>
<dbReference type="Pfam" id="PF00106">
    <property type="entry name" value="adh_short"/>
    <property type="match status" value="1"/>
</dbReference>
<protein>
    <submittedName>
        <fullName evidence="4">SDR family NAD(P)-dependent oxidoreductase</fullName>
    </submittedName>
</protein>
<evidence type="ECO:0000313" key="4">
    <source>
        <dbReference type="EMBL" id="MBF0870870.1"/>
    </source>
</evidence>
<keyword evidence="3" id="KW-0812">Transmembrane</keyword>
<reference evidence="4" key="1">
    <citation type="submission" date="2020-04" db="EMBL/GenBank/DDBJ databases">
        <authorList>
            <person name="Sombolestani A."/>
        </authorList>
    </citation>
    <scope>NUCLEOTIDE SEQUENCE</scope>
    <source>
        <strain evidence="4">R71697</strain>
    </source>
</reference>
<dbReference type="EMBL" id="JABCQN010000003">
    <property type="protein sequence ID" value="MBF0870870.1"/>
    <property type="molecule type" value="Genomic_DNA"/>
</dbReference>
<evidence type="ECO:0000256" key="3">
    <source>
        <dbReference type="SAM" id="Phobius"/>
    </source>
</evidence>
<dbReference type="Gene3D" id="3.40.50.720">
    <property type="entry name" value="NAD(P)-binding Rossmann-like Domain"/>
    <property type="match status" value="1"/>
</dbReference>
<dbReference type="PRINTS" id="PR00081">
    <property type="entry name" value="GDHRDH"/>
</dbReference>
<dbReference type="PROSITE" id="PS00061">
    <property type="entry name" value="ADH_SHORT"/>
    <property type="match status" value="1"/>
</dbReference>
<dbReference type="PANTHER" id="PTHR44196">
    <property type="entry name" value="DEHYDROGENASE/REDUCTASE SDR FAMILY MEMBER 7B"/>
    <property type="match status" value="1"/>
</dbReference>
<proteinExistence type="inferred from homology"/>
<dbReference type="Proteomes" id="UP000661006">
    <property type="component" value="Unassembled WGS sequence"/>
</dbReference>
<reference evidence="4" key="2">
    <citation type="submission" date="2020-11" db="EMBL/GenBank/DDBJ databases">
        <title>Description of novel Gluconobacter species.</title>
        <authorList>
            <person name="Cleenwerck I."/>
            <person name="Cnockaert M."/>
            <person name="Borremans W."/>
            <person name="Wieme A.D."/>
            <person name="De Vuyst L."/>
            <person name="Vandamme P."/>
        </authorList>
    </citation>
    <scope>NUCLEOTIDE SEQUENCE</scope>
    <source>
        <strain evidence="4">R71697</strain>
    </source>
</reference>
<dbReference type="InterPro" id="IPR002347">
    <property type="entry name" value="SDR_fam"/>
</dbReference>